<evidence type="ECO:0000313" key="2">
    <source>
        <dbReference type="Proteomes" id="UP001056120"/>
    </source>
</evidence>
<organism evidence="1 2">
    <name type="scientific">Smallanthus sonchifolius</name>
    <dbReference type="NCBI Taxonomy" id="185202"/>
    <lineage>
        <taxon>Eukaryota</taxon>
        <taxon>Viridiplantae</taxon>
        <taxon>Streptophyta</taxon>
        <taxon>Embryophyta</taxon>
        <taxon>Tracheophyta</taxon>
        <taxon>Spermatophyta</taxon>
        <taxon>Magnoliopsida</taxon>
        <taxon>eudicotyledons</taxon>
        <taxon>Gunneridae</taxon>
        <taxon>Pentapetalae</taxon>
        <taxon>asterids</taxon>
        <taxon>campanulids</taxon>
        <taxon>Asterales</taxon>
        <taxon>Asteraceae</taxon>
        <taxon>Asteroideae</taxon>
        <taxon>Heliantheae alliance</taxon>
        <taxon>Millerieae</taxon>
        <taxon>Smallanthus</taxon>
    </lineage>
</organism>
<accession>A0ACB9JWR4</accession>
<evidence type="ECO:0000313" key="1">
    <source>
        <dbReference type="EMBL" id="KAI3824344.1"/>
    </source>
</evidence>
<reference evidence="2" key="1">
    <citation type="journal article" date="2022" name="Mol. Ecol. Resour.">
        <title>The genomes of chicory, endive, great burdock and yacon provide insights into Asteraceae palaeo-polyploidization history and plant inulin production.</title>
        <authorList>
            <person name="Fan W."/>
            <person name="Wang S."/>
            <person name="Wang H."/>
            <person name="Wang A."/>
            <person name="Jiang F."/>
            <person name="Liu H."/>
            <person name="Zhao H."/>
            <person name="Xu D."/>
            <person name="Zhang Y."/>
        </authorList>
    </citation>
    <scope>NUCLEOTIDE SEQUENCE [LARGE SCALE GENOMIC DNA]</scope>
    <source>
        <strain evidence="2">cv. Yunnan</strain>
    </source>
</reference>
<gene>
    <name evidence="1" type="ORF">L1987_05802</name>
</gene>
<name>A0ACB9JWR4_9ASTR</name>
<dbReference type="Proteomes" id="UP001056120">
    <property type="component" value="Linkage Group LG02"/>
</dbReference>
<proteinExistence type="predicted"/>
<protein>
    <submittedName>
        <fullName evidence="1">Uncharacterized protein</fullName>
    </submittedName>
</protein>
<sequence>MYGSAGYDPSIRGLWRRRSQEVVFKERERKKAAAESLLAAVERQGNSSRASHCPSFEYFVYQRHLCIAFEQLDANLSPEGVLGYQLLSIPLLPGNLLLALICLLLRRIVCSAANSVNPSDPGFQVMQQGQQLPISVPYNNIQSGQQMMFQSMHIALLNKPAANQKQLT</sequence>
<comment type="caution">
    <text evidence="1">The sequence shown here is derived from an EMBL/GenBank/DDBJ whole genome shotgun (WGS) entry which is preliminary data.</text>
</comment>
<keyword evidence="2" id="KW-1185">Reference proteome</keyword>
<reference evidence="1 2" key="2">
    <citation type="journal article" date="2022" name="Mol. Ecol. Resour.">
        <title>The genomes of chicory, endive, great burdock and yacon provide insights into Asteraceae paleo-polyploidization history and plant inulin production.</title>
        <authorList>
            <person name="Fan W."/>
            <person name="Wang S."/>
            <person name="Wang H."/>
            <person name="Wang A."/>
            <person name="Jiang F."/>
            <person name="Liu H."/>
            <person name="Zhao H."/>
            <person name="Xu D."/>
            <person name="Zhang Y."/>
        </authorList>
    </citation>
    <scope>NUCLEOTIDE SEQUENCE [LARGE SCALE GENOMIC DNA]</scope>
    <source>
        <strain evidence="2">cv. Yunnan</strain>
        <tissue evidence="1">Leaves</tissue>
    </source>
</reference>
<dbReference type="EMBL" id="CM042019">
    <property type="protein sequence ID" value="KAI3824344.1"/>
    <property type="molecule type" value="Genomic_DNA"/>
</dbReference>